<dbReference type="Pfam" id="PF03852">
    <property type="entry name" value="Vsr"/>
    <property type="match status" value="1"/>
</dbReference>
<dbReference type="InterPro" id="IPR023372">
    <property type="entry name" value="Rest_endonuc_II_EcoRII_N"/>
</dbReference>
<organism evidence="10">
    <name type="scientific">Cyprideis torosa</name>
    <dbReference type="NCBI Taxonomy" id="163714"/>
    <lineage>
        <taxon>Eukaryota</taxon>
        <taxon>Metazoa</taxon>
        <taxon>Ecdysozoa</taxon>
        <taxon>Arthropoda</taxon>
        <taxon>Crustacea</taxon>
        <taxon>Oligostraca</taxon>
        <taxon>Ostracoda</taxon>
        <taxon>Podocopa</taxon>
        <taxon>Podocopida</taxon>
        <taxon>Cytherocopina</taxon>
        <taxon>Cytheroidea</taxon>
        <taxon>Cytherideidae</taxon>
        <taxon>Cyprideis</taxon>
    </lineage>
</organism>
<dbReference type="CDD" id="cd00221">
    <property type="entry name" value="Vsr"/>
    <property type="match status" value="1"/>
</dbReference>
<gene>
    <name evidence="10" type="ORF">CTOB1V02_LOCUS11428</name>
</gene>
<reference evidence="10" key="1">
    <citation type="submission" date="2020-11" db="EMBL/GenBank/DDBJ databases">
        <authorList>
            <person name="Tran Van P."/>
        </authorList>
    </citation>
    <scope>NUCLEOTIDE SEQUENCE</scope>
</reference>
<dbReference type="InterPro" id="IPR015109">
    <property type="entry name" value="Restrct_endonuc_II_EcoRII_C"/>
</dbReference>
<dbReference type="GO" id="GO:0009307">
    <property type="term" value="P:DNA restriction-modification system"/>
    <property type="evidence" value="ECO:0007669"/>
    <property type="project" value="InterPro"/>
</dbReference>
<evidence type="ECO:0000259" key="9">
    <source>
        <dbReference type="Pfam" id="PF09217"/>
    </source>
</evidence>
<keyword evidence="3" id="KW-0227">DNA damage</keyword>
<dbReference type="AlphaFoldDB" id="A0A7R8WKT7"/>
<keyword evidence="6" id="KW-0804">Transcription</keyword>
<evidence type="ECO:0000256" key="3">
    <source>
        <dbReference type="ARBA" id="ARBA00022763"/>
    </source>
</evidence>
<protein>
    <submittedName>
        <fullName evidence="10">Uncharacterized protein</fullName>
    </submittedName>
</protein>
<dbReference type="SUPFAM" id="SSF52980">
    <property type="entry name" value="Restriction endonuclease-like"/>
    <property type="match status" value="2"/>
</dbReference>
<dbReference type="Gene3D" id="2.40.330.10">
    <property type="entry name" value="DNA-binding pseudobarrel domain"/>
    <property type="match status" value="1"/>
</dbReference>
<keyword evidence="1" id="KW-0540">Nuclease</keyword>
<evidence type="ECO:0000259" key="8">
    <source>
        <dbReference type="Pfam" id="PF09019"/>
    </source>
</evidence>
<keyword evidence="7" id="KW-0234">DNA repair</keyword>
<evidence type="ECO:0000256" key="6">
    <source>
        <dbReference type="ARBA" id="ARBA00023163"/>
    </source>
</evidence>
<dbReference type="InterPro" id="IPR004603">
    <property type="entry name" value="DNA_mismatch_endonuc_vsr"/>
</dbReference>
<accession>A0A7R8WKT7</accession>
<dbReference type="Pfam" id="PF09019">
    <property type="entry name" value="EcoRII-C"/>
    <property type="match status" value="1"/>
</dbReference>
<sequence>MDVHDKATRSKNMAAIRGKDTKPELVIRKGLHKAGFRYRLHDKKLPGKPDLVFPRYQAVLFINGCFWHLHDCHLFKWPKTRSEFWSDKIKKNVARDQVNIAQLKASGWRVGIIWECSLKGKTLWLNNRATPEWKIYIKRLSANDTGATSAHQAGFYLPKPTMFQLFPEIDKVDQLNPDHWLSAKTLSHDDDDREVRAIYYNNKFFGGGRNETRITRWGGNNGRSPLQDFDNTGSIAIFAFHTPVVSRNADYMEVWVSRSVEEEEKIESIIGEVLPGEALFDSGHKILGGFSVRSGGSLDNEYTFPEEWKTAFPSGATIIDYLSTSIPVYADDADKLILKRREIEFTLFRKIEEAHVLNLVRQGFNSVEDFMSLANSVSNRRKSRSGRSLELHLERIFEAEGLTSFEGQCVTEKRKKPDFIFPSCVSYHTPTYPESKLRMLAVKTTCKDRWRQIINEADRIQEIHLFTLQEGVSEHQFEEMQSSGVKLVVPQPLHKSYPKPVRENLLSLTKFISETKSIYS</sequence>
<dbReference type="GO" id="GO:0003677">
    <property type="term" value="F:DNA binding"/>
    <property type="evidence" value="ECO:0007669"/>
    <property type="project" value="InterPro"/>
</dbReference>
<name>A0A7R8WKT7_9CRUS</name>
<keyword evidence="4" id="KW-0378">Hydrolase</keyword>
<dbReference type="InterPro" id="IPR015300">
    <property type="entry name" value="DNA-bd_pseudobarrel_sf"/>
</dbReference>
<proteinExistence type="predicted"/>
<feature type="domain" description="Restriction endonuclease type II EcoRII N-terminal" evidence="9">
    <location>
        <begin position="130"/>
        <end position="278"/>
    </location>
</feature>
<keyword evidence="2" id="KW-0255">Endonuclease</keyword>
<dbReference type="SUPFAM" id="SSF101936">
    <property type="entry name" value="DNA-binding pseudobarrel domain"/>
    <property type="match status" value="1"/>
</dbReference>
<dbReference type="Gene3D" id="3.40.960.10">
    <property type="entry name" value="VSR Endonuclease"/>
    <property type="match status" value="1"/>
</dbReference>
<keyword evidence="5" id="KW-0805">Transcription regulation</keyword>
<feature type="domain" description="Restriction endonuclease type II EcoRII C-terminal" evidence="8">
    <location>
        <begin position="348"/>
        <end position="512"/>
    </location>
</feature>
<evidence type="ECO:0000256" key="4">
    <source>
        <dbReference type="ARBA" id="ARBA00022801"/>
    </source>
</evidence>
<dbReference type="NCBIfam" id="TIGR00632">
    <property type="entry name" value="vsr"/>
    <property type="match status" value="1"/>
</dbReference>
<dbReference type="EMBL" id="OB666592">
    <property type="protein sequence ID" value="CAD7233607.1"/>
    <property type="molecule type" value="Genomic_DNA"/>
</dbReference>
<evidence type="ECO:0000256" key="7">
    <source>
        <dbReference type="ARBA" id="ARBA00023204"/>
    </source>
</evidence>
<dbReference type="Pfam" id="PF09217">
    <property type="entry name" value="EcoRII-N"/>
    <property type="match status" value="1"/>
</dbReference>
<evidence type="ECO:0000313" key="10">
    <source>
        <dbReference type="EMBL" id="CAD7233607.1"/>
    </source>
</evidence>
<dbReference type="InterPro" id="IPR038365">
    <property type="entry name" value="EcoRII_C_sf"/>
</dbReference>
<dbReference type="Gene3D" id="3.40.91.80">
    <property type="match status" value="1"/>
</dbReference>
<evidence type="ECO:0000256" key="2">
    <source>
        <dbReference type="ARBA" id="ARBA00022759"/>
    </source>
</evidence>
<dbReference type="GO" id="GO:0006298">
    <property type="term" value="P:mismatch repair"/>
    <property type="evidence" value="ECO:0007669"/>
    <property type="project" value="InterPro"/>
</dbReference>
<dbReference type="GO" id="GO:0009036">
    <property type="term" value="F:type II site-specific deoxyribonuclease activity"/>
    <property type="evidence" value="ECO:0007669"/>
    <property type="project" value="InterPro"/>
</dbReference>
<dbReference type="OrthoDB" id="10580843at2759"/>
<evidence type="ECO:0000256" key="1">
    <source>
        <dbReference type="ARBA" id="ARBA00022722"/>
    </source>
</evidence>
<evidence type="ECO:0000256" key="5">
    <source>
        <dbReference type="ARBA" id="ARBA00023015"/>
    </source>
</evidence>
<dbReference type="InterPro" id="IPR011335">
    <property type="entry name" value="Restrct_endonuc-II-like"/>
</dbReference>